<sequence length="133" mass="15044">MILSIILSVPLRFPPRPSAFKIKKMTQPIPPITLPPPENPLLEGEWLRERLQRWLDTEFIPEAVNQNIAQRAAQIFVRQRMEGENDLGSLVIAIVTEMQSYDFSNSFYGEFAIANAVSDLLLESLGIDKCCGQ</sequence>
<dbReference type="Proteomes" id="UP000232003">
    <property type="component" value="Chromosome"/>
</dbReference>
<dbReference type="EMBL" id="CP024785">
    <property type="protein sequence ID" value="AUB38360.1"/>
    <property type="molecule type" value="Genomic_DNA"/>
</dbReference>
<gene>
    <name evidence="1" type="ORF">COO91_04330</name>
</gene>
<evidence type="ECO:0000313" key="1">
    <source>
        <dbReference type="EMBL" id="AUB38360.1"/>
    </source>
</evidence>
<dbReference type="PANTHER" id="PTHR36776">
    <property type="entry name" value="EXPRESSED PROTEIN"/>
    <property type="match status" value="1"/>
</dbReference>
<dbReference type="KEGG" id="nfl:COO91_04330"/>
<dbReference type="PANTHER" id="PTHR36776:SF1">
    <property type="entry name" value="EXPRESSED PROTEIN"/>
    <property type="match status" value="1"/>
</dbReference>
<name>A0A2K8SSN7_9NOSO</name>
<evidence type="ECO:0000313" key="2">
    <source>
        <dbReference type="Proteomes" id="UP000232003"/>
    </source>
</evidence>
<protein>
    <submittedName>
        <fullName evidence="1">Uncharacterized protein</fullName>
    </submittedName>
</protein>
<dbReference type="AlphaFoldDB" id="A0A2K8SSN7"/>
<organism evidence="1 2">
    <name type="scientific">Nostoc flagelliforme CCNUN1</name>
    <dbReference type="NCBI Taxonomy" id="2038116"/>
    <lineage>
        <taxon>Bacteria</taxon>
        <taxon>Bacillati</taxon>
        <taxon>Cyanobacteriota</taxon>
        <taxon>Cyanophyceae</taxon>
        <taxon>Nostocales</taxon>
        <taxon>Nostocaceae</taxon>
        <taxon>Nostoc</taxon>
    </lineage>
</organism>
<reference evidence="1 2" key="1">
    <citation type="submission" date="2017-11" db="EMBL/GenBank/DDBJ databases">
        <title>Complete genome of a free-living desiccation-tolerant cyanobacterium and its photosynthetic adaptation to extreme terrestrial habitat.</title>
        <authorList>
            <person name="Shang J."/>
        </authorList>
    </citation>
    <scope>NUCLEOTIDE SEQUENCE [LARGE SCALE GENOMIC DNA]</scope>
    <source>
        <strain evidence="1 2">CCNUN1</strain>
    </source>
</reference>
<accession>A0A2K8SSN7</accession>
<proteinExistence type="predicted"/>
<keyword evidence="2" id="KW-1185">Reference proteome</keyword>